<evidence type="ECO:0000313" key="3">
    <source>
        <dbReference type="Proteomes" id="UP000319449"/>
    </source>
</evidence>
<organism evidence="2 3">
    <name type="scientific">Geobacter argillaceus</name>
    <dbReference type="NCBI Taxonomy" id="345631"/>
    <lineage>
        <taxon>Bacteria</taxon>
        <taxon>Pseudomonadati</taxon>
        <taxon>Thermodesulfobacteriota</taxon>
        <taxon>Desulfuromonadia</taxon>
        <taxon>Geobacterales</taxon>
        <taxon>Geobacteraceae</taxon>
        <taxon>Geobacter</taxon>
    </lineage>
</organism>
<keyword evidence="3" id="KW-1185">Reference proteome</keyword>
<dbReference type="InterPro" id="IPR016024">
    <property type="entry name" value="ARM-type_fold"/>
</dbReference>
<proteinExistence type="predicted"/>
<evidence type="ECO:0000313" key="2">
    <source>
        <dbReference type="EMBL" id="TWJ32972.1"/>
    </source>
</evidence>
<comment type="caution">
    <text evidence="2">The sequence shown here is derived from an EMBL/GenBank/DDBJ whole genome shotgun (WGS) entry which is preliminary data.</text>
</comment>
<dbReference type="EMBL" id="VLLN01000002">
    <property type="protein sequence ID" value="TWJ32972.1"/>
    <property type="molecule type" value="Genomic_DNA"/>
</dbReference>
<dbReference type="InterPro" id="IPR011989">
    <property type="entry name" value="ARM-like"/>
</dbReference>
<evidence type="ECO:0000256" key="1">
    <source>
        <dbReference type="SAM" id="Phobius"/>
    </source>
</evidence>
<keyword evidence="1" id="KW-0812">Transmembrane</keyword>
<gene>
    <name evidence="2" type="ORF">JN12_00383</name>
</gene>
<reference evidence="2 3" key="1">
    <citation type="submission" date="2019-07" db="EMBL/GenBank/DDBJ databases">
        <title>Genomic Encyclopedia of Archaeal and Bacterial Type Strains, Phase II (KMG-II): from individual species to whole genera.</title>
        <authorList>
            <person name="Goeker M."/>
        </authorList>
    </citation>
    <scope>NUCLEOTIDE SEQUENCE [LARGE SCALE GENOMIC DNA]</scope>
    <source>
        <strain evidence="2 3">ATCC BAA-1139</strain>
    </source>
</reference>
<protein>
    <submittedName>
        <fullName evidence="2">HEAT repeat protein</fullName>
    </submittedName>
</protein>
<dbReference type="OrthoDB" id="5397247at2"/>
<name>A0A562WRD6_9BACT</name>
<dbReference type="Proteomes" id="UP000319449">
    <property type="component" value="Unassembled WGS sequence"/>
</dbReference>
<feature type="transmembrane region" description="Helical" evidence="1">
    <location>
        <begin position="20"/>
        <end position="43"/>
    </location>
</feature>
<dbReference type="SUPFAM" id="SSF48371">
    <property type="entry name" value="ARM repeat"/>
    <property type="match status" value="1"/>
</dbReference>
<dbReference type="Pfam" id="PF13646">
    <property type="entry name" value="HEAT_2"/>
    <property type="match status" value="2"/>
</dbReference>
<accession>A0A562WRD6</accession>
<keyword evidence="1" id="KW-1133">Transmembrane helix</keyword>
<dbReference type="AlphaFoldDB" id="A0A562WRD6"/>
<keyword evidence="1" id="KW-0472">Membrane</keyword>
<dbReference type="Gene3D" id="1.25.10.10">
    <property type="entry name" value="Leucine-rich Repeat Variant"/>
    <property type="match status" value="2"/>
</dbReference>
<dbReference type="RefSeq" id="WP_145017527.1">
    <property type="nucleotide sequence ID" value="NZ_VLLN01000002.1"/>
</dbReference>
<sequence>MYDTLVRILSPFLSKPLLSAAIRGILLSTLVMVAVMIGHKLLVEHRERLARRLRGRYLSFFLSHGIHPTPDQVRPTGRLSCNSCADVAISLCSRVRRDESTRYREMLQGLGVIDRIRRDAVARSWIMRHKAVEKLGFLLFPELAPFFRQRLASEKDVNVRSKLIWALSRIAEPDDIPLINGFIDDPRFMSAKFNESIYCNIITAFRSRNEENLCLDLLERCIMDEGLHPLLRRDIIEACGAAAFFAANQLITAAYYRLSSLPEVKITCLRALASIGGDTSGTMTRSCLTDPDWRVRAVAAKGVQKRHGSQTIAVLAELLGDRNYTVRLNAAVTLGTLGETGRVLLHKQADSSDRFARDVARFMLEGH</sequence>